<sequence>MRRPTRTGLRPEKDAEKHQCLSAYVNINGCKAYALFDSGSTADTISPDFTRVARMETFVLNNPATLQMGCKGSRTKINYGTTAEISIAGTTTRHYLDIVNVDRYDVVFGTPFMTANNIVLDFQRHMTKKSTTIVEEIEDEEIALQKKRSRESLHHDSRYVMEEAGSESEDIGQMTDEVLNSKHTIPPLREVNHRIPIIDEVMKYHYHLPRCADAVKPQLMVKIQKYTNAGWWTPTNVEQGAPMLVIPK</sequence>
<evidence type="ECO:0000313" key="2">
    <source>
        <dbReference type="Proteomes" id="UP000053263"/>
    </source>
</evidence>
<dbReference type="Pfam" id="PF08284">
    <property type="entry name" value="RVP_2"/>
    <property type="match status" value="1"/>
</dbReference>
<dbReference type="EMBL" id="KN832584">
    <property type="protein sequence ID" value="KII83085.1"/>
    <property type="molecule type" value="Genomic_DNA"/>
</dbReference>
<dbReference type="Proteomes" id="UP000053263">
    <property type="component" value="Unassembled WGS sequence"/>
</dbReference>
<dbReference type="HOGENOM" id="CLU_047281_1_0_1"/>
<reference evidence="1 2" key="1">
    <citation type="submission" date="2014-06" db="EMBL/GenBank/DDBJ databases">
        <title>Evolutionary Origins and Diversification of the Mycorrhizal Mutualists.</title>
        <authorList>
            <consortium name="DOE Joint Genome Institute"/>
            <consortium name="Mycorrhizal Genomics Consortium"/>
            <person name="Kohler A."/>
            <person name="Kuo A."/>
            <person name="Nagy L.G."/>
            <person name="Floudas D."/>
            <person name="Copeland A."/>
            <person name="Barry K.W."/>
            <person name="Cichocki N."/>
            <person name="Veneault-Fourrey C."/>
            <person name="LaButti K."/>
            <person name="Lindquist E.A."/>
            <person name="Lipzen A."/>
            <person name="Lundell T."/>
            <person name="Morin E."/>
            <person name="Murat C."/>
            <person name="Riley R."/>
            <person name="Ohm R."/>
            <person name="Sun H."/>
            <person name="Tunlid A."/>
            <person name="Henrissat B."/>
            <person name="Grigoriev I.V."/>
            <person name="Hibbett D.S."/>
            <person name="Martin F."/>
        </authorList>
    </citation>
    <scope>NUCLEOTIDE SEQUENCE [LARGE SCALE GENOMIC DNA]</scope>
    <source>
        <strain evidence="1 2">FD-325 SS-3</strain>
    </source>
</reference>
<name>A0A0C9SVJ5_PLICR</name>
<gene>
    <name evidence="1" type="ORF">PLICRDRAFT_119860</name>
</gene>
<protein>
    <submittedName>
        <fullName evidence="1">Uncharacterized protein</fullName>
    </submittedName>
</protein>
<dbReference type="InterPro" id="IPR021109">
    <property type="entry name" value="Peptidase_aspartic_dom_sf"/>
</dbReference>
<dbReference type="CDD" id="cd00303">
    <property type="entry name" value="retropepsin_like"/>
    <property type="match status" value="1"/>
</dbReference>
<dbReference type="OrthoDB" id="3254954at2759"/>
<accession>A0A0C9SVJ5</accession>
<dbReference type="Gene3D" id="2.40.70.10">
    <property type="entry name" value="Acid Proteases"/>
    <property type="match status" value="1"/>
</dbReference>
<dbReference type="AlphaFoldDB" id="A0A0C9SVJ5"/>
<proteinExistence type="predicted"/>
<feature type="non-terminal residue" evidence="1">
    <location>
        <position position="248"/>
    </location>
</feature>
<dbReference type="SUPFAM" id="SSF50630">
    <property type="entry name" value="Acid proteases"/>
    <property type="match status" value="1"/>
</dbReference>
<evidence type="ECO:0000313" key="1">
    <source>
        <dbReference type="EMBL" id="KII83085.1"/>
    </source>
</evidence>
<keyword evidence="2" id="KW-1185">Reference proteome</keyword>
<organism evidence="1 2">
    <name type="scientific">Plicaturopsis crispa FD-325 SS-3</name>
    <dbReference type="NCBI Taxonomy" id="944288"/>
    <lineage>
        <taxon>Eukaryota</taxon>
        <taxon>Fungi</taxon>
        <taxon>Dikarya</taxon>
        <taxon>Basidiomycota</taxon>
        <taxon>Agaricomycotina</taxon>
        <taxon>Agaricomycetes</taxon>
        <taxon>Agaricomycetidae</taxon>
        <taxon>Amylocorticiales</taxon>
        <taxon>Amylocorticiaceae</taxon>
        <taxon>Plicatura</taxon>
        <taxon>Plicaturopsis crispa</taxon>
    </lineage>
</organism>